<keyword evidence="6" id="KW-0378">Hydrolase</keyword>
<reference evidence="6 7" key="1">
    <citation type="submission" date="2019-06" db="EMBL/GenBank/DDBJ databases">
        <title>Tsukamurella conjunctivitidis sp. nov., Tsukamurella assacharolytica sp. nov. and Tsukamurella sputae sp. nov. isolated from patients with conjunctivitis, bacteraemia (lymphoma) and respiratory infection (sputum) in Hong Kong.</title>
        <authorList>
            <person name="Teng J.L.L."/>
            <person name="Lee H.H."/>
            <person name="Fong J.Y.H."/>
            <person name="Fok K.M.N."/>
            <person name="Lau S.K.P."/>
            <person name="Woo P.C.Y."/>
        </authorList>
    </citation>
    <scope>NUCLEOTIDE SEQUENCE [LARGE SCALE GENOMIC DNA]</scope>
    <source>
        <strain evidence="6 7">HKU71</strain>
    </source>
</reference>
<dbReference type="PANTHER" id="PTHR11638:SF18">
    <property type="entry name" value="HEAT SHOCK PROTEIN 104"/>
    <property type="match status" value="1"/>
</dbReference>
<evidence type="ECO:0000256" key="1">
    <source>
        <dbReference type="ARBA" id="ARBA00022741"/>
    </source>
</evidence>
<sequence>MPRRHPAHREDPRGVVVPFITDRLAAAGGDVGGRASGPSESRPTDAEFAKAAVGRVDAARILAQLRANVFGQDQAIESIFRTLSVVQAGLTDKTRPLASHLLVGPTGTGKTEIVRQLASALRTGPDDFCQVDMSAMAQEHYAASFAGAPPGYSGSKEGLSVFDRDRIEGTVSMPGIVLFDEVEKAHTTVLRALLHVLDRGRLTLANGQQRYDFRNCLVFMTSNLGSRELRAEQEGPWHRAGRSVSRLLPAAAGERVDRVLEGRLDRISEQSIARFFDPEFLNRIDEVTLFEELSQDTAVEVARHELAMFADRARKRGVDLTVDDAVAALLVETGFDPVYGARSVRRAIRHDVWPMVAEAVITHRAARMADTASRVSAALVVDDGAVRCRVDAAG</sequence>
<dbReference type="Proteomes" id="UP000317291">
    <property type="component" value="Unassembled WGS sequence"/>
</dbReference>
<keyword evidence="2 6" id="KW-0067">ATP-binding</keyword>
<protein>
    <submittedName>
        <fullName evidence="6">ATP-dependent Clp protease ATP-binding subunit</fullName>
    </submittedName>
</protein>
<evidence type="ECO:0000259" key="5">
    <source>
        <dbReference type="SMART" id="SM01086"/>
    </source>
</evidence>
<keyword evidence="7" id="KW-1185">Reference proteome</keyword>
<dbReference type="GO" id="GO:0005524">
    <property type="term" value="F:ATP binding"/>
    <property type="evidence" value="ECO:0007669"/>
    <property type="project" value="UniProtKB-KW"/>
</dbReference>
<comment type="caution">
    <text evidence="6">The sequence shown here is derived from an EMBL/GenBank/DDBJ whole genome shotgun (WGS) entry which is preliminary data.</text>
</comment>
<dbReference type="SUPFAM" id="SSF52540">
    <property type="entry name" value="P-loop containing nucleoside triphosphate hydrolases"/>
    <property type="match status" value="1"/>
</dbReference>
<dbReference type="GO" id="GO:0006508">
    <property type="term" value="P:proteolysis"/>
    <property type="evidence" value="ECO:0007669"/>
    <property type="project" value="UniProtKB-KW"/>
</dbReference>
<dbReference type="CDD" id="cd19499">
    <property type="entry name" value="RecA-like_ClpB_Hsp104-like"/>
    <property type="match status" value="1"/>
</dbReference>
<evidence type="ECO:0000256" key="3">
    <source>
        <dbReference type="ARBA" id="ARBA00023186"/>
    </source>
</evidence>
<dbReference type="Pfam" id="PF07724">
    <property type="entry name" value="AAA_2"/>
    <property type="match status" value="1"/>
</dbReference>
<dbReference type="Gene3D" id="1.10.8.60">
    <property type="match status" value="1"/>
</dbReference>
<dbReference type="InterPro" id="IPR003959">
    <property type="entry name" value="ATPase_AAA_core"/>
</dbReference>
<evidence type="ECO:0000256" key="2">
    <source>
        <dbReference type="ARBA" id="ARBA00022840"/>
    </source>
</evidence>
<dbReference type="AlphaFoldDB" id="A0A5C5R9K7"/>
<dbReference type="GO" id="GO:0005737">
    <property type="term" value="C:cytoplasm"/>
    <property type="evidence" value="ECO:0007669"/>
    <property type="project" value="TreeGrafter"/>
</dbReference>
<dbReference type="PANTHER" id="PTHR11638">
    <property type="entry name" value="ATP-DEPENDENT CLP PROTEASE"/>
    <property type="match status" value="1"/>
</dbReference>
<keyword evidence="6" id="KW-0645">Protease</keyword>
<dbReference type="InterPro" id="IPR027417">
    <property type="entry name" value="P-loop_NTPase"/>
</dbReference>
<dbReference type="InterPro" id="IPR050130">
    <property type="entry name" value="ClpA_ClpB"/>
</dbReference>
<dbReference type="PRINTS" id="PR00300">
    <property type="entry name" value="CLPPROTEASEA"/>
</dbReference>
<dbReference type="GO" id="GO:0034605">
    <property type="term" value="P:cellular response to heat"/>
    <property type="evidence" value="ECO:0007669"/>
    <property type="project" value="TreeGrafter"/>
</dbReference>
<dbReference type="SMART" id="SM01086">
    <property type="entry name" value="ClpB_D2-small"/>
    <property type="match status" value="1"/>
</dbReference>
<dbReference type="Gene3D" id="3.40.50.300">
    <property type="entry name" value="P-loop containing nucleotide triphosphate hydrolases"/>
    <property type="match status" value="1"/>
</dbReference>
<dbReference type="GO" id="GO:0008233">
    <property type="term" value="F:peptidase activity"/>
    <property type="evidence" value="ECO:0007669"/>
    <property type="project" value="UniProtKB-KW"/>
</dbReference>
<evidence type="ECO:0000259" key="4">
    <source>
        <dbReference type="SMART" id="SM00382"/>
    </source>
</evidence>
<dbReference type="Pfam" id="PF10431">
    <property type="entry name" value="ClpB_D2-small"/>
    <property type="match status" value="1"/>
</dbReference>
<gene>
    <name evidence="6" type="ORF">FK529_09850</name>
</gene>
<proteinExistence type="predicted"/>
<keyword evidence="3" id="KW-0143">Chaperone</keyword>
<keyword evidence="1" id="KW-0547">Nucleotide-binding</keyword>
<organism evidence="6 7">
    <name type="scientific">Tsukamurella asaccharolytica</name>
    <dbReference type="NCBI Taxonomy" id="2592067"/>
    <lineage>
        <taxon>Bacteria</taxon>
        <taxon>Bacillati</taxon>
        <taxon>Actinomycetota</taxon>
        <taxon>Actinomycetes</taxon>
        <taxon>Mycobacteriales</taxon>
        <taxon>Tsukamurellaceae</taxon>
        <taxon>Tsukamurella</taxon>
    </lineage>
</organism>
<evidence type="ECO:0000313" key="7">
    <source>
        <dbReference type="Proteomes" id="UP000317291"/>
    </source>
</evidence>
<dbReference type="EMBL" id="VIGW01000004">
    <property type="protein sequence ID" value="TWS19488.1"/>
    <property type="molecule type" value="Genomic_DNA"/>
</dbReference>
<feature type="domain" description="Clp ATPase C-terminal" evidence="5">
    <location>
        <begin position="293"/>
        <end position="381"/>
    </location>
</feature>
<dbReference type="SMART" id="SM00382">
    <property type="entry name" value="AAA"/>
    <property type="match status" value="1"/>
</dbReference>
<dbReference type="InterPro" id="IPR019489">
    <property type="entry name" value="Clp_ATPase_C"/>
</dbReference>
<name>A0A5C5R9K7_9ACTN</name>
<dbReference type="InterPro" id="IPR003593">
    <property type="entry name" value="AAA+_ATPase"/>
</dbReference>
<dbReference type="GO" id="GO:0016887">
    <property type="term" value="F:ATP hydrolysis activity"/>
    <property type="evidence" value="ECO:0007669"/>
    <property type="project" value="InterPro"/>
</dbReference>
<accession>A0A5C5R9K7</accession>
<evidence type="ECO:0000313" key="6">
    <source>
        <dbReference type="EMBL" id="TWS19488.1"/>
    </source>
</evidence>
<dbReference type="InterPro" id="IPR001270">
    <property type="entry name" value="ClpA/B"/>
</dbReference>
<feature type="domain" description="AAA+ ATPase" evidence="4">
    <location>
        <begin position="96"/>
        <end position="266"/>
    </location>
</feature>